<organism evidence="2 3">
    <name type="scientific">Colletotrichum navitas</name>
    <dbReference type="NCBI Taxonomy" id="681940"/>
    <lineage>
        <taxon>Eukaryota</taxon>
        <taxon>Fungi</taxon>
        <taxon>Dikarya</taxon>
        <taxon>Ascomycota</taxon>
        <taxon>Pezizomycotina</taxon>
        <taxon>Sordariomycetes</taxon>
        <taxon>Hypocreomycetidae</taxon>
        <taxon>Glomerellales</taxon>
        <taxon>Glomerellaceae</taxon>
        <taxon>Colletotrichum</taxon>
        <taxon>Colletotrichum graminicola species complex</taxon>
    </lineage>
</organism>
<protein>
    <submittedName>
        <fullName evidence="2">Uncharacterized protein</fullName>
    </submittedName>
</protein>
<evidence type="ECO:0000313" key="3">
    <source>
        <dbReference type="Proteomes" id="UP001230504"/>
    </source>
</evidence>
<feature type="region of interest" description="Disordered" evidence="1">
    <location>
        <begin position="98"/>
        <end position="133"/>
    </location>
</feature>
<reference evidence="2" key="1">
    <citation type="submission" date="2021-06" db="EMBL/GenBank/DDBJ databases">
        <title>Comparative genomics, transcriptomics and evolutionary studies reveal genomic signatures of adaptation to plant cell wall in hemibiotrophic fungi.</title>
        <authorList>
            <consortium name="DOE Joint Genome Institute"/>
            <person name="Baroncelli R."/>
            <person name="Diaz J.F."/>
            <person name="Benocci T."/>
            <person name="Peng M."/>
            <person name="Battaglia E."/>
            <person name="Haridas S."/>
            <person name="Andreopoulos W."/>
            <person name="Labutti K."/>
            <person name="Pangilinan J."/>
            <person name="Floch G.L."/>
            <person name="Makela M.R."/>
            <person name="Henrissat B."/>
            <person name="Grigoriev I.V."/>
            <person name="Crouch J.A."/>
            <person name="De Vries R.P."/>
            <person name="Sukno S.A."/>
            <person name="Thon M.R."/>
        </authorList>
    </citation>
    <scope>NUCLEOTIDE SEQUENCE</scope>
    <source>
        <strain evidence="2">CBS 125086</strain>
    </source>
</reference>
<accession>A0AAD8PZU8</accession>
<name>A0AAD8PZU8_9PEZI</name>
<dbReference type="Proteomes" id="UP001230504">
    <property type="component" value="Unassembled WGS sequence"/>
</dbReference>
<feature type="region of interest" description="Disordered" evidence="1">
    <location>
        <begin position="31"/>
        <end position="60"/>
    </location>
</feature>
<comment type="caution">
    <text evidence="2">The sequence shown here is derived from an EMBL/GenBank/DDBJ whole genome shotgun (WGS) entry which is preliminary data.</text>
</comment>
<sequence length="133" mass="14348">MSLTDGHTVDCTTGGGSLCPTLRPERQGYLARAPIPTVGPARRRHPNTTSQRRATRNDTWAQQDLRVQNATVTRAALAVPRRDKVAKRVRSPSLVVKEEEFAGRRRGGGGAGPGASTEQDQSVAQVPTSIFVF</sequence>
<dbReference type="GeneID" id="85444273"/>
<feature type="compositionally biased region" description="Polar residues" evidence="1">
    <location>
        <begin position="116"/>
        <end position="133"/>
    </location>
</feature>
<dbReference type="EMBL" id="JAHLJV010000027">
    <property type="protein sequence ID" value="KAK1593183.1"/>
    <property type="molecule type" value="Genomic_DNA"/>
</dbReference>
<evidence type="ECO:0000256" key="1">
    <source>
        <dbReference type="SAM" id="MobiDB-lite"/>
    </source>
</evidence>
<dbReference type="RefSeq" id="XP_060414507.1">
    <property type="nucleotide sequence ID" value="XM_060560033.1"/>
</dbReference>
<dbReference type="AlphaFoldDB" id="A0AAD8PZU8"/>
<gene>
    <name evidence="2" type="ORF">LY79DRAFT_579526</name>
</gene>
<evidence type="ECO:0000313" key="2">
    <source>
        <dbReference type="EMBL" id="KAK1593183.1"/>
    </source>
</evidence>
<keyword evidence="3" id="KW-1185">Reference proteome</keyword>
<proteinExistence type="predicted"/>
<feature type="compositionally biased region" description="Polar residues" evidence="1">
    <location>
        <begin position="47"/>
        <end position="60"/>
    </location>
</feature>